<gene>
    <name evidence="8" type="ORF">STAS_26440</name>
</gene>
<dbReference type="GO" id="GO:0016757">
    <property type="term" value="F:glycosyltransferase activity"/>
    <property type="evidence" value="ECO:0007669"/>
    <property type="project" value="UniProtKB-KW"/>
</dbReference>
<dbReference type="InterPro" id="IPR024709">
    <property type="entry name" value="FucosylTrfase_pln"/>
</dbReference>
<proteinExistence type="inferred from homology"/>
<sequence length="595" mass="68131">DKQIKFQSLHAPHKRKKGFDLDVTIQKTLFTSPHLCMALTYTAAEPTAARCRRRLHLHLKHRHKGFLSLFTGIFHKRYLLFLSIVYIVGLITCAGRLLVILHPPPPPPPGSLYRSQELFLKLWPEIESDNASVVELDNIWRYRRKKEQRTCSNGYDHQLHSTVSLGTQRYLVVEANGGLNQQRSSICNAVAVAGLLNATLVIPRFDLHNVWKDPRQVPFVICIKPFFFHQNGFADIYDEDHFISSLKDFVTVVQDLPKEIMDSYNYSISNIPNFRVQAWASARFYLDEVYPVLQESGVVRISPFANRLATSIPPQIQFLRCLANYKALKFSPTIMNLAKKVVTQMTAKSVNSGGKYVSIHLRFEEDMVAFSCCVYDGGEVEKSELNSMREKGWAKKFMQKNRVFAPELNRVNGRCPMTPVEVGMMLRGMGFSNDTPIYLASGKIYKEEKYLEPLRKMFPLLYTKESLFTADELSEIQGYSSRLAALDYMACLSSEVFVTTQGGNFPHFLMGHRRFLFNGHAKTIMPDKSRLVVLLQNMSLSWDAFKDEMETMLAESDRKSIMVPRVKKSTRKGSIYLNPLPECRCLWESQKSSTP</sequence>
<evidence type="ECO:0000256" key="2">
    <source>
        <dbReference type="ARBA" id="ARBA00022676"/>
    </source>
</evidence>
<comment type="similarity">
    <text evidence="1">Belongs to the glycosyltransferase GT106 family.</text>
</comment>
<dbReference type="Pfam" id="PF10250">
    <property type="entry name" value="O-FucT"/>
    <property type="match status" value="1"/>
</dbReference>
<evidence type="ECO:0000313" key="8">
    <source>
        <dbReference type="EMBL" id="GER49211.1"/>
    </source>
</evidence>
<protein>
    <recommendedName>
        <fullName evidence="6">O-fucosyltransferase family protein</fullName>
    </recommendedName>
</protein>
<feature type="transmembrane region" description="Helical" evidence="7">
    <location>
        <begin position="78"/>
        <end position="101"/>
    </location>
</feature>
<dbReference type="PIRSF" id="PIRSF009360">
    <property type="entry name" value="UCP009360"/>
    <property type="match status" value="1"/>
</dbReference>
<keyword evidence="5" id="KW-0119">Carbohydrate metabolism</keyword>
<evidence type="ECO:0000256" key="6">
    <source>
        <dbReference type="ARBA" id="ARBA00030350"/>
    </source>
</evidence>
<evidence type="ECO:0000256" key="4">
    <source>
        <dbReference type="ARBA" id="ARBA00023253"/>
    </source>
</evidence>
<dbReference type="GO" id="GO:0006004">
    <property type="term" value="P:fucose metabolic process"/>
    <property type="evidence" value="ECO:0007669"/>
    <property type="project" value="UniProtKB-KW"/>
</dbReference>
<keyword evidence="7" id="KW-0812">Transmembrane</keyword>
<keyword evidence="4" id="KW-0294">Fucose metabolism</keyword>
<dbReference type="PANTHER" id="PTHR31288:SF8">
    <property type="entry name" value="O-FUCOSYLTRANSFERASE 10-RELATED"/>
    <property type="match status" value="1"/>
</dbReference>
<evidence type="ECO:0000256" key="3">
    <source>
        <dbReference type="ARBA" id="ARBA00022679"/>
    </source>
</evidence>
<evidence type="ECO:0000313" key="9">
    <source>
        <dbReference type="Proteomes" id="UP000325081"/>
    </source>
</evidence>
<dbReference type="AlphaFoldDB" id="A0A5A7QZ03"/>
<evidence type="ECO:0000256" key="7">
    <source>
        <dbReference type="SAM" id="Phobius"/>
    </source>
</evidence>
<dbReference type="EMBL" id="BKCP01008515">
    <property type="protein sequence ID" value="GER49211.1"/>
    <property type="molecule type" value="Genomic_DNA"/>
</dbReference>
<name>A0A5A7QZ03_STRAF</name>
<dbReference type="PANTHER" id="PTHR31288">
    <property type="entry name" value="O-FUCOSYLTRANSFERASE FAMILY PROTEIN"/>
    <property type="match status" value="1"/>
</dbReference>
<reference evidence="9" key="1">
    <citation type="journal article" date="2019" name="Curr. Biol.">
        <title>Genome Sequence of Striga asiatica Provides Insight into the Evolution of Plant Parasitism.</title>
        <authorList>
            <person name="Yoshida S."/>
            <person name="Kim S."/>
            <person name="Wafula E.K."/>
            <person name="Tanskanen J."/>
            <person name="Kim Y.M."/>
            <person name="Honaas L."/>
            <person name="Yang Z."/>
            <person name="Spallek T."/>
            <person name="Conn C.E."/>
            <person name="Ichihashi Y."/>
            <person name="Cheong K."/>
            <person name="Cui S."/>
            <person name="Der J.P."/>
            <person name="Gundlach H."/>
            <person name="Jiao Y."/>
            <person name="Hori C."/>
            <person name="Ishida J.K."/>
            <person name="Kasahara H."/>
            <person name="Kiba T."/>
            <person name="Kim M.S."/>
            <person name="Koo N."/>
            <person name="Laohavisit A."/>
            <person name="Lee Y.H."/>
            <person name="Lumba S."/>
            <person name="McCourt P."/>
            <person name="Mortimer J.C."/>
            <person name="Mutuku J.M."/>
            <person name="Nomura T."/>
            <person name="Sasaki-Sekimoto Y."/>
            <person name="Seto Y."/>
            <person name="Wang Y."/>
            <person name="Wakatake T."/>
            <person name="Sakakibara H."/>
            <person name="Demura T."/>
            <person name="Yamaguchi S."/>
            <person name="Yoneyama K."/>
            <person name="Manabe R.I."/>
            <person name="Nelson D.C."/>
            <person name="Schulman A.H."/>
            <person name="Timko M.P."/>
            <person name="dePamphilis C.W."/>
            <person name="Choi D."/>
            <person name="Shirasu K."/>
        </authorList>
    </citation>
    <scope>NUCLEOTIDE SEQUENCE [LARGE SCALE GENOMIC DNA]</scope>
    <source>
        <strain evidence="9">cv. UVA1</strain>
    </source>
</reference>
<keyword evidence="7" id="KW-1133">Transmembrane helix</keyword>
<keyword evidence="9" id="KW-1185">Reference proteome</keyword>
<keyword evidence="2 8" id="KW-0328">Glycosyltransferase</keyword>
<dbReference type="CDD" id="cd11299">
    <property type="entry name" value="O-FucT_plant"/>
    <property type="match status" value="1"/>
</dbReference>
<keyword evidence="3 8" id="KW-0808">Transferase</keyword>
<accession>A0A5A7QZ03</accession>
<organism evidence="8 9">
    <name type="scientific">Striga asiatica</name>
    <name type="common">Asiatic witchweed</name>
    <name type="synonym">Buchnera asiatica</name>
    <dbReference type="NCBI Taxonomy" id="4170"/>
    <lineage>
        <taxon>Eukaryota</taxon>
        <taxon>Viridiplantae</taxon>
        <taxon>Streptophyta</taxon>
        <taxon>Embryophyta</taxon>
        <taxon>Tracheophyta</taxon>
        <taxon>Spermatophyta</taxon>
        <taxon>Magnoliopsida</taxon>
        <taxon>eudicotyledons</taxon>
        <taxon>Gunneridae</taxon>
        <taxon>Pentapetalae</taxon>
        <taxon>asterids</taxon>
        <taxon>lamiids</taxon>
        <taxon>Lamiales</taxon>
        <taxon>Orobanchaceae</taxon>
        <taxon>Buchnereae</taxon>
        <taxon>Striga</taxon>
    </lineage>
</organism>
<feature type="non-terminal residue" evidence="8">
    <location>
        <position position="1"/>
    </location>
</feature>
<evidence type="ECO:0000256" key="5">
    <source>
        <dbReference type="ARBA" id="ARBA00023277"/>
    </source>
</evidence>
<dbReference type="Proteomes" id="UP000325081">
    <property type="component" value="Unassembled WGS sequence"/>
</dbReference>
<dbReference type="InterPro" id="IPR019378">
    <property type="entry name" value="GDP-Fuc_O-FucTrfase"/>
</dbReference>
<evidence type="ECO:0000256" key="1">
    <source>
        <dbReference type="ARBA" id="ARBA00007737"/>
    </source>
</evidence>
<dbReference type="OrthoDB" id="1892656at2759"/>
<comment type="caution">
    <text evidence="8">The sequence shown here is derived from an EMBL/GenBank/DDBJ whole genome shotgun (WGS) entry which is preliminary data.</text>
</comment>
<keyword evidence="7" id="KW-0472">Membrane</keyword>